<evidence type="ECO:0000256" key="2">
    <source>
        <dbReference type="ARBA" id="ARBA00030171"/>
    </source>
</evidence>
<evidence type="ECO:0000256" key="3">
    <source>
        <dbReference type="SAM" id="MobiDB-lite"/>
    </source>
</evidence>
<proteinExistence type="predicted"/>
<dbReference type="PROSITE" id="PS51318">
    <property type="entry name" value="TAT"/>
    <property type="match status" value="1"/>
</dbReference>
<feature type="region of interest" description="Disordered" evidence="3">
    <location>
        <begin position="39"/>
        <end position="75"/>
    </location>
</feature>
<dbReference type="PANTHER" id="PTHR35333">
    <property type="entry name" value="BETA-LACTAMASE"/>
    <property type="match status" value="1"/>
</dbReference>
<dbReference type="GO" id="GO:0008800">
    <property type="term" value="F:beta-lactamase activity"/>
    <property type="evidence" value="ECO:0007669"/>
    <property type="project" value="InterPro"/>
</dbReference>
<dbReference type="SUPFAM" id="SSF56601">
    <property type="entry name" value="beta-lactamase/transpeptidase-like"/>
    <property type="match status" value="1"/>
</dbReference>
<protein>
    <recommendedName>
        <fullName evidence="1">Beta-lactamase</fullName>
    </recommendedName>
    <alternativeName>
        <fullName evidence="2">Penicillinase</fullName>
    </alternativeName>
</protein>
<dbReference type="GO" id="GO:0046677">
    <property type="term" value="P:response to antibiotic"/>
    <property type="evidence" value="ECO:0007669"/>
    <property type="project" value="InterPro"/>
</dbReference>
<dbReference type="AlphaFoldDB" id="A0A839N4Z0"/>
<evidence type="ECO:0000256" key="1">
    <source>
        <dbReference type="ARBA" id="ARBA00018879"/>
    </source>
</evidence>
<dbReference type="EMBL" id="JACHVQ010000001">
    <property type="protein sequence ID" value="MBB2891083.1"/>
    <property type="molecule type" value="Genomic_DNA"/>
</dbReference>
<dbReference type="Pfam" id="PF13354">
    <property type="entry name" value="Beta-lactamase2"/>
    <property type="match status" value="1"/>
</dbReference>
<dbReference type="PANTHER" id="PTHR35333:SF3">
    <property type="entry name" value="BETA-LACTAMASE-TYPE TRANSPEPTIDASE FOLD CONTAINING PROTEIN"/>
    <property type="match status" value="1"/>
</dbReference>
<dbReference type="Gene3D" id="3.40.710.10">
    <property type="entry name" value="DD-peptidase/beta-lactamase superfamily"/>
    <property type="match status" value="1"/>
</dbReference>
<sequence length="329" mass="35126">MADPELNRRLVAGGLAATGIVVLGSSALGAARAARHHGAAATTAVPSPTEAVTSRTTTPTAATPTVTPTATPTVDTPRTAAQLTAKLDAYRRSRRGTFGVALYDRRDRSTFGYRSGWRNQTLSTVKVLIMATVLHRCQEQGSSLTSTQVAQARAMITESDNDAANALLTWAGLANVQRVAKLYGLTSTAIQGGTTAGAADWWGYSTTTAEDFLTLLNGVTWGDSVITTANRDYLKSLMAQVIPSQRWGVCVPPLPANLEWHTKNGWGSRSDGYRANSLGHISGNGRNYTAVILTRAPYNSDYMVESDYALDTVNGVSRILYDAMAQPLR</sequence>
<dbReference type="InterPro" id="IPR006311">
    <property type="entry name" value="TAT_signal"/>
</dbReference>
<dbReference type="InterPro" id="IPR000871">
    <property type="entry name" value="Beta-lactam_class-A"/>
</dbReference>
<dbReference type="Proteomes" id="UP000559182">
    <property type="component" value="Unassembled WGS sequence"/>
</dbReference>
<evidence type="ECO:0000313" key="5">
    <source>
        <dbReference type="EMBL" id="MBB2891083.1"/>
    </source>
</evidence>
<accession>A0A839N4Z0</accession>
<comment type="caution">
    <text evidence="5">The sequence shown here is derived from an EMBL/GenBank/DDBJ whole genome shotgun (WGS) entry which is preliminary data.</text>
</comment>
<name>A0A839N4Z0_9MICO</name>
<evidence type="ECO:0000313" key="6">
    <source>
        <dbReference type="Proteomes" id="UP000559182"/>
    </source>
</evidence>
<gene>
    <name evidence="5" type="ORF">FHU39_001067</name>
</gene>
<dbReference type="GO" id="GO:0030655">
    <property type="term" value="P:beta-lactam antibiotic catabolic process"/>
    <property type="evidence" value="ECO:0007669"/>
    <property type="project" value="InterPro"/>
</dbReference>
<feature type="domain" description="Beta-lactamase class A catalytic" evidence="4">
    <location>
        <begin position="152"/>
        <end position="294"/>
    </location>
</feature>
<dbReference type="InterPro" id="IPR012338">
    <property type="entry name" value="Beta-lactam/transpept-like"/>
</dbReference>
<reference evidence="5 6" key="1">
    <citation type="submission" date="2020-08" db="EMBL/GenBank/DDBJ databases">
        <title>Sequencing the genomes of 1000 actinobacteria strains.</title>
        <authorList>
            <person name="Klenk H.-P."/>
        </authorList>
    </citation>
    <scope>NUCLEOTIDE SEQUENCE [LARGE SCALE GENOMIC DNA]</scope>
    <source>
        <strain evidence="5 6">DSM 105369</strain>
    </source>
</reference>
<dbReference type="InterPro" id="IPR045155">
    <property type="entry name" value="Beta-lactam_cat"/>
</dbReference>
<evidence type="ECO:0000259" key="4">
    <source>
        <dbReference type="Pfam" id="PF13354"/>
    </source>
</evidence>
<keyword evidence="6" id="KW-1185">Reference proteome</keyword>
<organism evidence="5 6">
    <name type="scientific">Flexivirga oryzae</name>
    <dbReference type="NCBI Taxonomy" id="1794944"/>
    <lineage>
        <taxon>Bacteria</taxon>
        <taxon>Bacillati</taxon>
        <taxon>Actinomycetota</taxon>
        <taxon>Actinomycetes</taxon>
        <taxon>Micrococcales</taxon>
        <taxon>Dermacoccaceae</taxon>
        <taxon>Flexivirga</taxon>
    </lineage>
</organism>
<dbReference type="RefSeq" id="WP_183319393.1">
    <property type="nucleotide sequence ID" value="NZ_JACHVQ010000001.1"/>
</dbReference>